<dbReference type="GO" id="GO:0016020">
    <property type="term" value="C:membrane"/>
    <property type="evidence" value="ECO:0007669"/>
    <property type="project" value="UniProtKB-SubCell"/>
</dbReference>
<evidence type="ECO:0000313" key="7">
    <source>
        <dbReference type="EMBL" id="EPE03460.1"/>
    </source>
</evidence>
<feature type="transmembrane region" description="Helical" evidence="6">
    <location>
        <begin position="51"/>
        <end position="76"/>
    </location>
</feature>
<feature type="transmembrane region" description="Helical" evidence="6">
    <location>
        <begin position="88"/>
        <end position="114"/>
    </location>
</feature>
<evidence type="ECO:0000256" key="2">
    <source>
        <dbReference type="ARBA" id="ARBA00006325"/>
    </source>
</evidence>
<dbReference type="VEuPathDB" id="FungiDB:F503_06633"/>
<dbReference type="PANTHER" id="PTHR22779:SF6">
    <property type="entry name" value="SD17342P"/>
    <property type="match status" value="1"/>
</dbReference>
<evidence type="ECO:0000256" key="3">
    <source>
        <dbReference type="ARBA" id="ARBA00022692"/>
    </source>
</evidence>
<comment type="similarity">
    <text evidence="2">Belongs to the TMEM170 family.</text>
</comment>
<dbReference type="STRING" id="1262450.S3CS16"/>
<keyword evidence="8" id="KW-1185">Reference proteome</keyword>
<dbReference type="OrthoDB" id="2131401at2759"/>
<reference evidence="7 8" key="1">
    <citation type="journal article" date="2013" name="BMC Genomics">
        <title>The genome and transcriptome of the pine saprophyte Ophiostoma piceae, and a comparison with the bark beetle-associated pine pathogen Grosmannia clavigera.</title>
        <authorList>
            <person name="Haridas S."/>
            <person name="Wang Y."/>
            <person name="Lim L."/>
            <person name="Massoumi Alamouti S."/>
            <person name="Jackman S."/>
            <person name="Docking R."/>
            <person name="Robertson G."/>
            <person name="Birol I."/>
            <person name="Bohlmann J."/>
            <person name="Breuil C."/>
        </authorList>
    </citation>
    <scope>NUCLEOTIDE SEQUENCE [LARGE SCALE GENOMIC DNA]</scope>
    <source>
        <strain evidence="7 8">UAMH 11346</strain>
    </source>
</reference>
<proteinExistence type="inferred from homology"/>
<organism evidence="7 8">
    <name type="scientific">Ophiostoma piceae (strain UAMH 11346)</name>
    <name type="common">Sap stain fungus</name>
    <dbReference type="NCBI Taxonomy" id="1262450"/>
    <lineage>
        <taxon>Eukaryota</taxon>
        <taxon>Fungi</taxon>
        <taxon>Dikarya</taxon>
        <taxon>Ascomycota</taxon>
        <taxon>Pezizomycotina</taxon>
        <taxon>Sordariomycetes</taxon>
        <taxon>Sordariomycetidae</taxon>
        <taxon>Ophiostomatales</taxon>
        <taxon>Ophiostomataceae</taxon>
        <taxon>Ophiostoma</taxon>
    </lineage>
</organism>
<feature type="transmembrane region" description="Helical" evidence="6">
    <location>
        <begin position="126"/>
        <end position="146"/>
    </location>
</feature>
<keyword evidence="4 6" id="KW-1133">Transmembrane helix</keyword>
<dbReference type="HOGENOM" id="CLU_071343_1_0_1"/>
<sequence length="150" mass="16833">MSSYSSISFAEFSRPPPGYTAPPFPGLYWPPQVPVLHGSLYHLYDIWRFTMLWTVILYAIFHIGAALIALFVQLVFTGRPEYWRYLWTIPVVYGISAGAEALFAGSFVGLIIGAAYSAGPFWMSTWIPFIWGWVNVLIILISSFSIQGGL</sequence>
<dbReference type="Pfam" id="PF10190">
    <property type="entry name" value="Tmemb_170"/>
    <property type="match status" value="1"/>
</dbReference>
<accession>S3CS16</accession>
<protein>
    <submittedName>
        <fullName evidence="7">Integral membrane protein</fullName>
    </submittedName>
</protein>
<evidence type="ECO:0000256" key="1">
    <source>
        <dbReference type="ARBA" id="ARBA00004141"/>
    </source>
</evidence>
<keyword evidence="5 6" id="KW-0472">Membrane</keyword>
<comment type="subcellular location">
    <subcellularLocation>
        <location evidence="1">Membrane</location>
        <topology evidence="1">Multi-pass membrane protein</topology>
    </subcellularLocation>
</comment>
<evidence type="ECO:0000256" key="5">
    <source>
        <dbReference type="ARBA" id="ARBA00023136"/>
    </source>
</evidence>
<gene>
    <name evidence="7" type="ORF">F503_06633</name>
</gene>
<evidence type="ECO:0000256" key="4">
    <source>
        <dbReference type="ARBA" id="ARBA00022989"/>
    </source>
</evidence>
<dbReference type="AlphaFoldDB" id="S3CS16"/>
<keyword evidence="3 6" id="KW-0812">Transmembrane</keyword>
<evidence type="ECO:0000313" key="8">
    <source>
        <dbReference type="Proteomes" id="UP000016923"/>
    </source>
</evidence>
<evidence type="ECO:0000256" key="6">
    <source>
        <dbReference type="SAM" id="Phobius"/>
    </source>
</evidence>
<dbReference type="EMBL" id="KE148167">
    <property type="protein sequence ID" value="EPE03460.1"/>
    <property type="molecule type" value="Genomic_DNA"/>
</dbReference>
<dbReference type="eggNOG" id="ENOG502S0YM">
    <property type="taxonomic scope" value="Eukaryota"/>
</dbReference>
<dbReference type="Proteomes" id="UP000016923">
    <property type="component" value="Unassembled WGS sequence"/>
</dbReference>
<dbReference type="InterPro" id="IPR019334">
    <property type="entry name" value="TMEM170A/B/YPR153W-like"/>
</dbReference>
<dbReference type="OMA" id="FPMQGGL"/>
<name>S3CS16_OPHP1</name>
<dbReference type="PANTHER" id="PTHR22779">
    <property type="entry name" value="SD17342P"/>
    <property type="match status" value="1"/>
</dbReference>